<keyword evidence="3" id="KW-0349">Heme</keyword>
<dbReference type="AlphaFoldDB" id="A0A4Y8CSC2"/>
<evidence type="ECO:0000256" key="2">
    <source>
        <dbReference type="ARBA" id="ARBA00023026"/>
    </source>
</evidence>
<dbReference type="EMBL" id="PHWZ01000379">
    <property type="protein sequence ID" value="TEY42791.1"/>
    <property type="molecule type" value="Genomic_DNA"/>
</dbReference>
<comment type="cofactor">
    <cofactor evidence="3">
        <name>heme</name>
        <dbReference type="ChEBI" id="CHEBI:30413"/>
    </cofactor>
</comment>
<keyword evidence="3" id="KW-0479">Metal-binding</keyword>
<evidence type="ECO:0000313" key="5">
    <source>
        <dbReference type="Proteomes" id="UP000297299"/>
    </source>
</evidence>
<dbReference type="PANTHER" id="PTHR24305">
    <property type="entry name" value="CYTOCHROME P450"/>
    <property type="match status" value="1"/>
</dbReference>
<keyword evidence="3" id="KW-0408">Iron</keyword>
<gene>
    <name evidence="4" type="ORF">BOTCAL_0380g00120</name>
</gene>
<feature type="binding site" description="axial binding residue" evidence="3">
    <location>
        <position position="298"/>
    </location>
    <ligand>
        <name>heme</name>
        <dbReference type="ChEBI" id="CHEBI:30413"/>
    </ligand>
    <ligandPart>
        <name>Fe</name>
        <dbReference type="ChEBI" id="CHEBI:18248"/>
    </ligandPart>
</feature>
<dbReference type="PRINTS" id="PR00385">
    <property type="entry name" value="P450"/>
</dbReference>
<keyword evidence="2" id="KW-0843">Virulence</keyword>
<sequence length="366" mass="41572">MWTQTSTPREISTAKDTRTLSLNVLAATGFRKSYKFRSSGEAGHDEAGSYRDALQTVLDNAILIMIVPFRYLLLPFMPKSWRRVGRAATDFKKYMENMLDEESSSLKEGKAGNGTLMASFVKALGAHQKEKTVSSRQTAQSPSKGLTVDEIFGNIFVINFAGHDTTANTLAFSMILLAAHPEVQDWISEELRHVIQDSDEGLEYEKVFEKLNRCRAVLLETLRQFPPIMALPKWSNDNPQVLKVEDRTIVIPPRTEVMPSILGLQMHPKYWNDPLVWNPSRWVESSTFFPWSDGPQNCPGQKFSQVEFVAVLAVLLRDHKVSVVQNDDESPQKARERALAVTQDCNMELLLRMRDADQVRLIWKKV</sequence>
<proteinExistence type="inferred from homology"/>
<accession>A0A4Y8CSC2</accession>
<dbReference type="GO" id="GO:0020037">
    <property type="term" value="F:heme binding"/>
    <property type="evidence" value="ECO:0007669"/>
    <property type="project" value="InterPro"/>
</dbReference>
<dbReference type="InterPro" id="IPR050121">
    <property type="entry name" value="Cytochrome_P450_monoxygenase"/>
</dbReference>
<dbReference type="GO" id="GO:0004497">
    <property type="term" value="F:monooxygenase activity"/>
    <property type="evidence" value="ECO:0007669"/>
    <property type="project" value="InterPro"/>
</dbReference>
<evidence type="ECO:0000256" key="3">
    <source>
        <dbReference type="PIRSR" id="PIRSR602401-1"/>
    </source>
</evidence>
<dbReference type="GO" id="GO:0005506">
    <property type="term" value="F:iron ion binding"/>
    <property type="evidence" value="ECO:0007669"/>
    <property type="project" value="InterPro"/>
</dbReference>
<dbReference type="InterPro" id="IPR002401">
    <property type="entry name" value="Cyt_P450_E_grp-I"/>
</dbReference>
<dbReference type="Pfam" id="PF00067">
    <property type="entry name" value="p450"/>
    <property type="match status" value="1"/>
</dbReference>
<dbReference type="Proteomes" id="UP000297299">
    <property type="component" value="Unassembled WGS sequence"/>
</dbReference>
<comment type="similarity">
    <text evidence="1">Belongs to the cytochrome P450 family.</text>
</comment>
<dbReference type="GO" id="GO:0016705">
    <property type="term" value="F:oxidoreductase activity, acting on paired donors, with incorporation or reduction of molecular oxygen"/>
    <property type="evidence" value="ECO:0007669"/>
    <property type="project" value="InterPro"/>
</dbReference>
<dbReference type="InterPro" id="IPR036396">
    <property type="entry name" value="Cyt_P450_sf"/>
</dbReference>
<dbReference type="Gene3D" id="1.10.630.10">
    <property type="entry name" value="Cytochrome P450"/>
    <property type="match status" value="1"/>
</dbReference>
<name>A0A4Y8CSC2_9HELO</name>
<dbReference type="InterPro" id="IPR001128">
    <property type="entry name" value="Cyt_P450"/>
</dbReference>
<reference evidence="4 5" key="1">
    <citation type="submission" date="2017-11" db="EMBL/GenBank/DDBJ databases">
        <title>Comparative genomics of Botrytis spp.</title>
        <authorList>
            <person name="Valero-Jimenez C.A."/>
            <person name="Tapia P."/>
            <person name="Veloso J."/>
            <person name="Silva-Moreno E."/>
            <person name="Staats M."/>
            <person name="Valdes J.H."/>
            <person name="Van Kan J.A.L."/>
        </authorList>
    </citation>
    <scope>NUCLEOTIDE SEQUENCE [LARGE SCALE GENOMIC DNA]</scope>
    <source>
        <strain evidence="4 5">MUCL2830</strain>
    </source>
</reference>
<evidence type="ECO:0008006" key="6">
    <source>
        <dbReference type="Google" id="ProtNLM"/>
    </source>
</evidence>
<evidence type="ECO:0000313" key="4">
    <source>
        <dbReference type="EMBL" id="TEY42791.1"/>
    </source>
</evidence>
<organism evidence="4 5">
    <name type="scientific">Botryotinia calthae</name>
    <dbReference type="NCBI Taxonomy" id="38488"/>
    <lineage>
        <taxon>Eukaryota</taxon>
        <taxon>Fungi</taxon>
        <taxon>Dikarya</taxon>
        <taxon>Ascomycota</taxon>
        <taxon>Pezizomycotina</taxon>
        <taxon>Leotiomycetes</taxon>
        <taxon>Helotiales</taxon>
        <taxon>Sclerotiniaceae</taxon>
        <taxon>Botryotinia</taxon>
    </lineage>
</organism>
<protein>
    <recommendedName>
        <fullName evidence="6">Cytochrome P450</fullName>
    </recommendedName>
</protein>
<keyword evidence="5" id="KW-1185">Reference proteome</keyword>
<comment type="caution">
    <text evidence="4">The sequence shown here is derived from an EMBL/GenBank/DDBJ whole genome shotgun (WGS) entry which is preliminary data.</text>
</comment>
<dbReference type="STRING" id="38488.A0A4Y8CSC2"/>
<evidence type="ECO:0000256" key="1">
    <source>
        <dbReference type="ARBA" id="ARBA00010617"/>
    </source>
</evidence>
<dbReference type="PRINTS" id="PR00463">
    <property type="entry name" value="EP450I"/>
</dbReference>
<dbReference type="PANTHER" id="PTHR24305:SF166">
    <property type="entry name" value="CYTOCHROME P450 12A4, MITOCHONDRIAL-RELATED"/>
    <property type="match status" value="1"/>
</dbReference>
<dbReference type="SUPFAM" id="SSF48264">
    <property type="entry name" value="Cytochrome P450"/>
    <property type="match status" value="1"/>
</dbReference>
<dbReference type="OrthoDB" id="1470350at2759"/>